<proteinExistence type="predicted"/>
<dbReference type="InterPro" id="IPR013783">
    <property type="entry name" value="Ig-like_fold"/>
</dbReference>
<protein>
    <submittedName>
        <fullName evidence="7">V-set domain-containing T-cell activation inhibitor 1</fullName>
    </submittedName>
</protein>
<dbReference type="Gene3D" id="2.60.40.10">
    <property type="entry name" value="Immunoglobulins"/>
    <property type="match status" value="1"/>
</dbReference>
<keyword evidence="2" id="KW-0472">Membrane</keyword>
<sequence length="132" mass="15293">MFVCRKMMFFVFGLLVHGFQYSLASDINEIVEFVVLPYKYLEYLSDNPTVTWSRYDLSPPTVHLRREEDDLQDQNQHFSGRTSMKLDALDSGDFSLTLRKPHLSDSGTYTCSISSEREEIKLTDVQLQVKGQ</sequence>
<dbReference type="KEGG" id="alim:106537258"/>
<dbReference type="PROSITE" id="PS50835">
    <property type="entry name" value="IG_LIKE"/>
    <property type="match status" value="1"/>
</dbReference>
<organism evidence="6 7">
    <name type="scientific">Austrofundulus limnaeus</name>
    <name type="common">Annual killifish</name>
    <dbReference type="NCBI Taxonomy" id="52670"/>
    <lineage>
        <taxon>Eukaryota</taxon>
        <taxon>Metazoa</taxon>
        <taxon>Chordata</taxon>
        <taxon>Craniata</taxon>
        <taxon>Vertebrata</taxon>
        <taxon>Euteleostomi</taxon>
        <taxon>Actinopterygii</taxon>
        <taxon>Neopterygii</taxon>
        <taxon>Teleostei</taxon>
        <taxon>Neoteleostei</taxon>
        <taxon>Acanthomorphata</taxon>
        <taxon>Ovalentaria</taxon>
        <taxon>Atherinomorphae</taxon>
        <taxon>Cyprinodontiformes</taxon>
        <taxon>Rivulidae</taxon>
        <taxon>Austrofundulus</taxon>
    </lineage>
</organism>
<accession>A0A2I4DCX2</accession>
<feature type="domain" description="Ig-like" evidence="5">
    <location>
        <begin position="1"/>
        <end position="123"/>
    </location>
</feature>
<dbReference type="PANTHER" id="PTHR24100">
    <property type="entry name" value="BUTYROPHILIN"/>
    <property type="match status" value="1"/>
</dbReference>
<evidence type="ECO:0000256" key="3">
    <source>
        <dbReference type="ARBA" id="ARBA00023319"/>
    </source>
</evidence>
<dbReference type="InterPro" id="IPR013106">
    <property type="entry name" value="Ig_V-set"/>
</dbReference>
<feature type="signal peptide" evidence="4">
    <location>
        <begin position="1"/>
        <end position="24"/>
    </location>
</feature>
<keyword evidence="6" id="KW-1185">Reference proteome</keyword>
<evidence type="ECO:0000313" key="6">
    <source>
        <dbReference type="Proteomes" id="UP000192220"/>
    </source>
</evidence>
<dbReference type="GeneID" id="106537258"/>
<dbReference type="InterPro" id="IPR050504">
    <property type="entry name" value="IgSF_BTN/MOG"/>
</dbReference>
<evidence type="ECO:0000256" key="1">
    <source>
        <dbReference type="ARBA" id="ARBA00004370"/>
    </source>
</evidence>
<evidence type="ECO:0000313" key="7">
    <source>
        <dbReference type="RefSeq" id="XP_013890099.1"/>
    </source>
</evidence>
<evidence type="ECO:0000256" key="2">
    <source>
        <dbReference type="ARBA" id="ARBA00023136"/>
    </source>
</evidence>
<dbReference type="InterPro" id="IPR036179">
    <property type="entry name" value="Ig-like_dom_sf"/>
</dbReference>
<name>A0A2I4DCX2_AUSLI</name>
<dbReference type="InterPro" id="IPR007110">
    <property type="entry name" value="Ig-like_dom"/>
</dbReference>
<keyword evidence="4" id="KW-0732">Signal</keyword>
<keyword evidence="3" id="KW-0393">Immunoglobulin domain</keyword>
<dbReference type="GO" id="GO:0005102">
    <property type="term" value="F:signaling receptor binding"/>
    <property type="evidence" value="ECO:0007669"/>
    <property type="project" value="TreeGrafter"/>
</dbReference>
<gene>
    <name evidence="7" type="primary">LOC106537258</name>
</gene>
<dbReference type="GO" id="GO:0009897">
    <property type="term" value="C:external side of plasma membrane"/>
    <property type="evidence" value="ECO:0007669"/>
    <property type="project" value="TreeGrafter"/>
</dbReference>
<dbReference type="GO" id="GO:0001817">
    <property type="term" value="P:regulation of cytokine production"/>
    <property type="evidence" value="ECO:0007669"/>
    <property type="project" value="TreeGrafter"/>
</dbReference>
<dbReference type="InParanoid" id="A0A2I4DCX2"/>
<feature type="chain" id="PRO_5014121540" evidence="4">
    <location>
        <begin position="25"/>
        <end position="132"/>
    </location>
</feature>
<evidence type="ECO:0000259" key="5">
    <source>
        <dbReference type="PROSITE" id="PS50835"/>
    </source>
</evidence>
<reference evidence="7" key="1">
    <citation type="submission" date="2025-08" db="UniProtKB">
        <authorList>
            <consortium name="RefSeq"/>
        </authorList>
    </citation>
    <scope>IDENTIFICATION</scope>
    <source>
        <strain evidence="7">Quisiro</strain>
        <tissue evidence="7">Liver</tissue>
    </source>
</reference>
<dbReference type="AlphaFoldDB" id="A0A2I4DCX2"/>
<dbReference type="SUPFAM" id="SSF48726">
    <property type="entry name" value="Immunoglobulin"/>
    <property type="match status" value="1"/>
</dbReference>
<dbReference type="RefSeq" id="XP_013890099.1">
    <property type="nucleotide sequence ID" value="XM_014034645.1"/>
</dbReference>
<dbReference type="SMART" id="SM00406">
    <property type="entry name" value="IGv"/>
    <property type="match status" value="1"/>
</dbReference>
<dbReference type="GO" id="GO:0050852">
    <property type="term" value="P:T cell receptor signaling pathway"/>
    <property type="evidence" value="ECO:0007669"/>
    <property type="project" value="TreeGrafter"/>
</dbReference>
<comment type="subcellular location">
    <subcellularLocation>
        <location evidence="1">Membrane</location>
    </subcellularLocation>
</comment>
<dbReference type="OrthoDB" id="8962537at2759"/>
<dbReference type="Pfam" id="PF07686">
    <property type="entry name" value="V-set"/>
    <property type="match status" value="1"/>
</dbReference>
<evidence type="ECO:0000256" key="4">
    <source>
        <dbReference type="SAM" id="SignalP"/>
    </source>
</evidence>
<dbReference type="Proteomes" id="UP000192220">
    <property type="component" value="Unplaced"/>
</dbReference>